<evidence type="ECO:0000313" key="7">
    <source>
        <dbReference type="Proteomes" id="UP000268321"/>
    </source>
</evidence>
<name>A0A4V1J3Q3_9ASCO</name>
<feature type="transmembrane region" description="Helical" evidence="5">
    <location>
        <begin position="208"/>
        <end position="228"/>
    </location>
</feature>
<organism evidence="6 7">
    <name type="scientific">Metschnikowia bicuspidata</name>
    <dbReference type="NCBI Taxonomy" id="27322"/>
    <lineage>
        <taxon>Eukaryota</taxon>
        <taxon>Fungi</taxon>
        <taxon>Dikarya</taxon>
        <taxon>Ascomycota</taxon>
        <taxon>Saccharomycotina</taxon>
        <taxon>Pichiomycetes</taxon>
        <taxon>Metschnikowiaceae</taxon>
        <taxon>Metschnikowia</taxon>
    </lineage>
</organism>
<feature type="transmembrane region" description="Helical" evidence="5">
    <location>
        <begin position="77"/>
        <end position="102"/>
    </location>
</feature>
<evidence type="ECO:0000256" key="2">
    <source>
        <dbReference type="ARBA" id="ARBA00022692"/>
    </source>
</evidence>
<dbReference type="GO" id="GO:0005886">
    <property type="term" value="C:plasma membrane"/>
    <property type="evidence" value="ECO:0007669"/>
    <property type="project" value="TreeGrafter"/>
</dbReference>
<keyword evidence="4 5" id="KW-0472">Membrane</keyword>
<evidence type="ECO:0000256" key="1">
    <source>
        <dbReference type="ARBA" id="ARBA00004141"/>
    </source>
</evidence>
<accession>A0A4V1J3Q3</accession>
<keyword evidence="2 5" id="KW-0812">Transmembrane</keyword>
<dbReference type="EMBL" id="ML004429">
    <property type="protein sequence ID" value="RKP32859.1"/>
    <property type="molecule type" value="Genomic_DNA"/>
</dbReference>
<sequence>MNTRIASIFVLLVVSAAGSFTPILATTYQSWGLSSWVIYVCRYFGSGVILATAFIHLLGESNTSFANPCLGEAAREYLWGSALALIGVFTMFTIELASQRIVDMKDARRRRHVAAATDINFAGLTDDPNCASHTRNIADAFQKLFNIFLLEFGIVFHSVFVGLSMAVAGDQFMTLFIVISFHQFFEGLGLGSRFATAQWPPKMKWYPSYLALAYSLTTPIGIAAGLGVRHLYLSNDSRSLLIVGIFDGFNSGLLIYGSLIELMGRDFLMNPEMKKRSNSWLILAYAMFILGTLFMALVGKWA</sequence>
<reference evidence="7" key="1">
    <citation type="journal article" date="2018" name="Nat. Microbiol.">
        <title>Leveraging single-cell genomics to expand the fungal tree of life.</title>
        <authorList>
            <person name="Ahrendt S.R."/>
            <person name="Quandt C.A."/>
            <person name="Ciobanu D."/>
            <person name="Clum A."/>
            <person name="Salamov A."/>
            <person name="Andreopoulos B."/>
            <person name="Cheng J.F."/>
            <person name="Woyke T."/>
            <person name="Pelin A."/>
            <person name="Henrissat B."/>
            <person name="Reynolds N.K."/>
            <person name="Benny G.L."/>
            <person name="Smith M.E."/>
            <person name="James T.Y."/>
            <person name="Grigoriev I.V."/>
        </authorList>
    </citation>
    <scope>NUCLEOTIDE SEQUENCE [LARGE SCALE GENOMIC DNA]</scope>
    <source>
        <strain evidence="7">Baker2002</strain>
    </source>
</reference>
<feature type="transmembrane region" description="Helical" evidence="5">
    <location>
        <begin position="6"/>
        <end position="24"/>
    </location>
</feature>
<dbReference type="GO" id="GO:0005385">
    <property type="term" value="F:zinc ion transmembrane transporter activity"/>
    <property type="evidence" value="ECO:0007669"/>
    <property type="project" value="TreeGrafter"/>
</dbReference>
<evidence type="ECO:0000313" key="6">
    <source>
        <dbReference type="EMBL" id="RKP32859.1"/>
    </source>
</evidence>
<feature type="transmembrane region" description="Helical" evidence="5">
    <location>
        <begin position="280"/>
        <end position="299"/>
    </location>
</feature>
<dbReference type="Pfam" id="PF02535">
    <property type="entry name" value="Zip"/>
    <property type="match status" value="1"/>
</dbReference>
<feature type="transmembrane region" description="Helical" evidence="5">
    <location>
        <begin position="172"/>
        <end position="196"/>
    </location>
</feature>
<protein>
    <submittedName>
        <fullName evidence="6">Zinc-regulated transporter 2</fullName>
    </submittedName>
</protein>
<keyword evidence="7" id="KW-1185">Reference proteome</keyword>
<proteinExistence type="predicted"/>
<comment type="subcellular location">
    <subcellularLocation>
        <location evidence="1">Membrane</location>
        <topology evidence="1">Multi-pass membrane protein</topology>
    </subcellularLocation>
</comment>
<evidence type="ECO:0000256" key="5">
    <source>
        <dbReference type="SAM" id="Phobius"/>
    </source>
</evidence>
<keyword evidence="3 5" id="KW-1133">Transmembrane helix</keyword>
<dbReference type="OrthoDB" id="448280at2759"/>
<feature type="transmembrane region" description="Helical" evidence="5">
    <location>
        <begin position="144"/>
        <end position="166"/>
    </location>
</feature>
<dbReference type="Proteomes" id="UP000268321">
    <property type="component" value="Unassembled WGS sequence"/>
</dbReference>
<feature type="transmembrane region" description="Helical" evidence="5">
    <location>
        <begin position="240"/>
        <end position="259"/>
    </location>
</feature>
<evidence type="ECO:0000256" key="3">
    <source>
        <dbReference type="ARBA" id="ARBA00022989"/>
    </source>
</evidence>
<dbReference type="InterPro" id="IPR003689">
    <property type="entry name" value="ZIP"/>
</dbReference>
<dbReference type="PANTHER" id="PTHR11040:SF32">
    <property type="entry name" value="ZINC-REGULATED TRANSPORTER 1"/>
    <property type="match status" value="1"/>
</dbReference>
<feature type="transmembrane region" description="Helical" evidence="5">
    <location>
        <begin position="36"/>
        <end position="57"/>
    </location>
</feature>
<gene>
    <name evidence="6" type="ORF">METBISCDRAFT_11445</name>
</gene>
<evidence type="ECO:0000256" key="4">
    <source>
        <dbReference type="ARBA" id="ARBA00023136"/>
    </source>
</evidence>
<dbReference type="PANTHER" id="PTHR11040">
    <property type="entry name" value="ZINC/IRON TRANSPORTER"/>
    <property type="match status" value="1"/>
</dbReference>
<dbReference type="AlphaFoldDB" id="A0A4V1J3Q3"/>